<dbReference type="EMBL" id="KV426119">
    <property type="protein sequence ID" value="KZV87660.1"/>
    <property type="molecule type" value="Genomic_DNA"/>
</dbReference>
<dbReference type="OrthoDB" id="5979581at2759"/>
<dbReference type="PANTHER" id="PTHR24361:SF613">
    <property type="entry name" value="NUCLEAR RECEPTOR-BINDING PROTEIN-RELATED"/>
    <property type="match status" value="1"/>
</dbReference>
<dbReference type="GO" id="GO:0005524">
    <property type="term" value="F:ATP binding"/>
    <property type="evidence" value="ECO:0007669"/>
    <property type="project" value="InterPro"/>
</dbReference>
<dbReference type="PROSITE" id="PS50011">
    <property type="entry name" value="PROTEIN_KINASE_DOM"/>
    <property type="match status" value="1"/>
</dbReference>
<dbReference type="InParanoid" id="A0A165ETN9"/>
<proteinExistence type="predicted"/>
<gene>
    <name evidence="2" type="ORF">EXIGLDRAFT_576247</name>
</gene>
<dbReference type="STRING" id="1314781.A0A165ETN9"/>
<reference evidence="2 3" key="1">
    <citation type="journal article" date="2016" name="Mol. Biol. Evol.">
        <title>Comparative Genomics of Early-Diverging Mushroom-Forming Fungi Provides Insights into the Origins of Lignocellulose Decay Capabilities.</title>
        <authorList>
            <person name="Nagy L.G."/>
            <person name="Riley R."/>
            <person name="Tritt A."/>
            <person name="Adam C."/>
            <person name="Daum C."/>
            <person name="Floudas D."/>
            <person name="Sun H."/>
            <person name="Yadav J.S."/>
            <person name="Pangilinan J."/>
            <person name="Larsson K.H."/>
            <person name="Matsuura K."/>
            <person name="Barry K."/>
            <person name="Labutti K."/>
            <person name="Kuo R."/>
            <person name="Ohm R.A."/>
            <person name="Bhattacharya S.S."/>
            <person name="Shirouzu T."/>
            <person name="Yoshinaga Y."/>
            <person name="Martin F.M."/>
            <person name="Grigoriev I.V."/>
            <person name="Hibbett D.S."/>
        </authorList>
    </citation>
    <scope>NUCLEOTIDE SEQUENCE [LARGE SCALE GENOMIC DNA]</scope>
    <source>
        <strain evidence="2 3">HHB12029</strain>
    </source>
</reference>
<dbReference type="Gene3D" id="1.10.510.10">
    <property type="entry name" value="Transferase(Phosphotransferase) domain 1"/>
    <property type="match status" value="1"/>
</dbReference>
<accession>A0A165ETN9</accession>
<feature type="non-terminal residue" evidence="2">
    <location>
        <position position="87"/>
    </location>
</feature>
<evidence type="ECO:0000313" key="2">
    <source>
        <dbReference type="EMBL" id="KZV87660.1"/>
    </source>
</evidence>
<dbReference type="Pfam" id="PF00069">
    <property type="entry name" value="Pkinase"/>
    <property type="match status" value="1"/>
</dbReference>
<dbReference type="GO" id="GO:0004674">
    <property type="term" value="F:protein serine/threonine kinase activity"/>
    <property type="evidence" value="ECO:0007669"/>
    <property type="project" value="TreeGrafter"/>
</dbReference>
<dbReference type="InterPro" id="IPR053235">
    <property type="entry name" value="Ser_Thr_kinase"/>
</dbReference>
<keyword evidence="3" id="KW-1185">Reference proteome</keyword>
<feature type="non-terminal residue" evidence="2">
    <location>
        <position position="1"/>
    </location>
</feature>
<keyword evidence="2" id="KW-0418">Kinase</keyword>
<evidence type="ECO:0000313" key="3">
    <source>
        <dbReference type="Proteomes" id="UP000077266"/>
    </source>
</evidence>
<evidence type="ECO:0000259" key="1">
    <source>
        <dbReference type="PROSITE" id="PS50011"/>
    </source>
</evidence>
<dbReference type="Proteomes" id="UP000077266">
    <property type="component" value="Unassembled WGS sequence"/>
</dbReference>
<dbReference type="PANTHER" id="PTHR24361">
    <property type="entry name" value="MITOGEN-ACTIVATED KINASE KINASE KINASE"/>
    <property type="match status" value="1"/>
</dbReference>
<dbReference type="InterPro" id="IPR000719">
    <property type="entry name" value="Prot_kinase_dom"/>
</dbReference>
<keyword evidence="2" id="KW-0808">Transferase</keyword>
<organism evidence="2 3">
    <name type="scientific">Exidia glandulosa HHB12029</name>
    <dbReference type="NCBI Taxonomy" id="1314781"/>
    <lineage>
        <taxon>Eukaryota</taxon>
        <taxon>Fungi</taxon>
        <taxon>Dikarya</taxon>
        <taxon>Basidiomycota</taxon>
        <taxon>Agaricomycotina</taxon>
        <taxon>Agaricomycetes</taxon>
        <taxon>Auriculariales</taxon>
        <taxon>Exidiaceae</taxon>
        <taxon>Exidia</taxon>
    </lineage>
</organism>
<dbReference type="SUPFAM" id="SSF56112">
    <property type="entry name" value="Protein kinase-like (PK-like)"/>
    <property type="match status" value="1"/>
</dbReference>
<dbReference type="InterPro" id="IPR011009">
    <property type="entry name" value="Kinase-like_dom_sf"/>
</dbReference>
<dbReference type="GO" id="GO:0005737">
    <property type="term" value="C:cytoplasm"/>
    <property type="evidence" value="ECO:0007669"/>
    <property type="project" value="TreeGrafter"/>
</dbReference>
<feature type="domain" description="Protein kinase" evidence="1">
    <location>
        <begin position="1"/>
        <end position="87"/>
    </location>
</feature>
<sequence>VHPSIVRLYDVFLDSVSSAVYLVLEPLEGTARQLMASRKGRPFAQGLLVDMGRQLCEGLAYLHEQGYVHRNLWPESIFASTFGLAKW</sequence>
<dbReference type="AlphaFoldDB" id="A0A165ETN9"/>
<name>A0A165ETN9_EXIGL</name>
<protein>
    <submittedName>
        <fullName evidence="2">Kinase-like protein</fullName>
    </submittedName>
</protein>